<feature type="non-terminal residue" evidence="1">
    <location>
        <position position="1"/>
    </location>
</feature>
<dbReference type="Proteomes" id="UP000749559">
    <property type="component" value="Unassembled WGS sequence"/>
</dbReference>
<name>A0A8S4MXC7_OWEFU</name>
<reference evidence="1" key="1">
    <citation type="submission" date="2022-03" db="EMBL/GenBank/DDBJ databases">
        <authorList>
            <person name="Martin C."/>
        </authorList>
    </citation>
    <scope>NUCLEOTIDE SEQUENCE</scope>
</reference>
<organism evidence="1 2">
    <name type="scientific">Owenia fusiformis</name>
    <name type="common">Polychaete worm</name>
    <dbReference type="NCBI Taxonomy" id="6347"/>
    <lineage>
        <taxon>Eukaryota</taxon>
        <taxon>Metazoa</taxon>
        <taxon>Spiralia</taxon>
        <taxon>Lophotrochozoa</taxon>
        <taxon>Annelida</taxon>
        <taxon>Polychaeta</taxon>
        <taxon>Sedentaria</taxon>
        <taxon>Canalipalpata</taxon>
        <taxon>Sabellida</taxon>
        <taxon>Oweniida</taxon>
        <taxon>Oweniidae</taxon>
        <taxon>Owenia</taxon>
    </lineage>
</organism>
<evidence type="ECO:0000313" key="2">
    <source>
        <dbReference type="Proteomes" id="UP000749559"/>
    </source>
</evidence>
<dbReference type="EMBL" id="CAIIXF020000001">
    <property type="protein sequence ID" value="CAH1773408.1"/>
    <property type="molecule type" value="Genomic_DNA"/>
</dbReference>
<dbReference type="AlphaFoldDB" id="A0A8S4MXC7"/>
<comment type="caution">
    <text evidence="1">The sequence shown here is derived from an EMBL/GenBank/DDBJ whole genome shotgun (WGS) entry which is preliminary data.</text>
</comment>
<protein>
    <submittedName>
        <fullName evidence="1">Uncharacterized protein</fullName>
    </submittedName>
</protein>
<proteinExistence type="predicted"/>
<keyword evidence="2" id="KW-1185">Reference proteome</keyword>
<evidence type="ECO:0000313" key="1">
    <source>
        <dbReference type="EMBL" id="CAH1773408.1"/>
    </source>
</evidence>
<sequence length="113" mass="13213">DWQIANGNQFPPFAIDFEKQLPIGQWIECQYGKLWQPSVLSLVVNPVYFIVYFLDHGIHQLTMFSGLRYIFINYRHNSTYNCQVMNLNAFIHTLIPEELGLLSHLIKILNTIS</sequence>
<gene>
    <name evidence="1" type="ORF">OFUS_LOCUS1010</name>
</gene>
<accession>A0A8S4MXC7</accession>